<dbReference type="STRING" id="109895.A0A507ECA6"/>
<feature type="region of interest" description="Disordered" evidence="2">
    <location>
        <begin position="30"/>
        <end position="85"/>
    </location>
</feature>
<dbReference type="Pfam" id="PF08238">
    <property type="entry name" value="Sel1"/>
    <property type="match status" value="7"/>
</dbReference>
<dbReference type="Proteomes" id="UP000318582">
    <property type="component" value="Unassembled WGS sequence"/>
</dbReference>
<protein>
    <submittedName>
        <fullName evidence="3">Uncharacterized protein</fullName>
    </submittedName>
</protein>
<gene>
    <name evidence="3" type="ORF">PhCBS80983_g01445</name>
</gene>
<dbReference type="Gene3D" id="1.25.40.10">
    <property type="entry name" value="Tetratricopeptide repeat domain"/>
    <property type="match status" value="2"/>
</dbReference>
<organism evidence="3 4">
    <name type="scientific">Powellomyces hirtus</name>
    <dbReference type="NCBI Taxonomy" id="109895"/>
    <lineage>
        <taxon>Eukaryota</taxon>
        <taxon>Fungi</taxon>
        <taxon>Fungi incertae sedis</taxon>
        <taxon>Chytridiomycota</taxon>
        <taxon>Chytridiomycota incertae sedis</taxon>
        <taxon>Chytridiomycetes</taxon>
        <taxon>Spizellomycetales</taxon>
        <taxon>Powellomycetaceae</taxon>
        <taxon>Powellomyces</taxon>
    </lineage>
</organism>
<feature type="region of interest" description="Disordered" evidence="2">
    <location>
        <begin position="314"/>
        <end position="377"/>
    </location>
</feature>
<feature type="compositionally biased region" description="Pro residues" evidence="2">
    <location>
        <begin position="315"/>
        <end position="324"/>
    </location>
</feature>
<dbReference type="SUPFAM" id="SSF81901">
    <property type="entry name" value="HCP-like"/>
    <property type="match status" value="1"/>
</dbReference>
<feature type="region of interest" description="Disordered" evidence="2">
    <location>
        <begin position="156"/>
        <end position="240"/>
    </location>
</feature>
<feature type="compositionally biased region" description="Basic and acidic residues" evidence="2">
    <location>
        <begin position="332"/>
        <end position="346"/>
    </location>
</feature>
<dbReference type="InterPro" id="IPR051726">
    <property type="entry name" value="Chitin_Synth_Reg"/>
</dbReference>
<feature type="region of interest" description="Disordered" evidence="2">
    <location>
        <begin position="754"/>
        <end position="814"/>
    </location>
</feature>
<dbReference type="SMART" id="SM00671">
    <property type="entry name" value="SEL1"/>
    <property type="match status" value="7"/>
</dbReference>
<proteinExistence type="predicted"/>
<evidence type="ECO:0000256" key="2">
    <source>
        <dbReference type="SAM" id="MobiDB-lite"/>
    </source>
</evidence>
<dbReference type="PANTHER" id="PTHR46430:SF3">
    <property type="entry name" value="ACTIVATOR OF C KINASE PROTEIN 1"/>
    <property type="match status" value="1"/>
</dbReference>
<dbReference type="InterPro" id="IPR006597">
    <property type="entry name" value="Sel1-like"/>
</dbReference>
<feature type="compositionally biased region" description="Low complexity" evidence="2">
    <location>
        <begin position="211"/>
        <end position="223"/>
    </location>
</feature>
<comment type="caution">
    <text evidence="3">The sequence shown here is derived from an EMBL/GenBank/DDBJ whole genome shotgun (WGS) entry which is preliminary data.</text>
</comment>
<feature type="compositionally biased region" description="Basic and acidic residues" evidence="2">
    <location>
        <begin position="790"/>
        <end position="799"/>
    </location>
</feature>
<reference evidence="3 4" key="1">
    <citation type="journal article" date="2019" name="Sci. Rep.">
        <title>Comparative genomics of chytrid fungi reveal insights into the obligate biotrophic and pathogenic lifestyle of Synchytrium endobioticum.</title>
        <authorList>
            <person name="van de Vossenberg B.T.L.H."/>
            <person name="Warris S."/>
            <person name="Nguyen H.D.T."/>
            <person name="van Gent-Pelzer M.P.E."/>
            <person name="Joly D.L."/>
            <person name="van de Geest H.C."/>
            <person name="Bonants P.J.M."/>
            <person name="Smith D.S."/>
            <person name="Levesque C.A."/>
            <person name="van der Lee T.A.J."/>
        </authorList>
    </citation>
    <scope>NUCLEOTIDE SEQUENCE [LARGE SCALE GENOMIC DNA]</scope>
    <source>
        <strain evidence="3 4">CBS 809.83</strain>
    </source>
</reference>
<keyword evidence="4" id="KW-1185">Reference proteome</keyword>
<dbReference type="AlphaFoldDB" id="A0A507ECA6"/>
<dbReference type="PANTHER" id="PTHR46430">
    <property type="entry name" value="PROTEIN SKT5-RELATED"/>
    <property type="match status" value="1"/>
</dbReference>
<accession>A0A507ECA6</accession>
<evidence type="ECO:0000313" key="4">
    <source>
        <dbReference type="Proteomes" id="UP000318582"/>
    </source>
</evidence>
<keyword evidence="1" id="KW-0677">Repeat</keyword>
<feature type="compositionally biased region" description="Pro residues" evidence="2">
    <location>
        <begin position="224"/>
        <end position="236"/>
    </location>
</feature>
<sequence>MTTSQRLESHERPPRPPSISLAAADFARLSVNDSATHHNPGMASPSATSPLSPAPKSAPLTKTSSWNSERWGSAVQYESANSLDRGSRVGTAWLETPQQNDSGVRRLSKQLSKQSLGLSTGSVDRASFAAPEAFNVSASVVDPPVPGDFSFSVETEPEVERVRSHASGHSNDSFAKEGESSHLHHNASGHSGPPSEHSFQAPRPLPNYPVGHGHPPYGMQYGYPPGPPGPPGPPAPSYAHPGPGYSPAMYGRPYVPPPQQHYMQHLGPPPGHYSYPRPVRPGMPPPPSPYGRTPNGAPAHYMHNGYATMYNMPPGSGPLHPPPVTNRYPLKPRSDDGRGEQADSIRRAASPIPPPAAPHSAIPSHMHARQDTDNQSFHSNASINTALTTPSVHSAIGAQGESLEVFRQNAKKSNDPAVQLEFAKHLIATGEAISLEPGSDVKKNKRHQEALFQEALKLIKKLATTGGIGKAAYPDAQFFFAECYGNGSLHLPVDHDRAFALYVAASKQAHPAATYRTAVCYEVGAGTKRDSGRSMQFYRKAAALGDTAAMYKVGMIMMNGLLGQSRNPREGVTWLKRAAAQADENTPHALHELGVLYEGGTGESGVIPDPQHSHELFLRAAQLGYAASQFKLGFCYEYGLLSLPVDPRRSIAWYTRSAEQTDPDAELALSGWYLTGAEGVLRQSDTEAYLWARKAADKGLAKAEYAVGWYSENGVGVKADLEEARRWYLRAAAQGNKRAVARVKELKSVMYGTQRNPAGHLTPGGSAAHRPPVGGSMRGERPPPRQSGAGEERAGDWRKQGQNQGAKDSECVVM</sequence>
<name>A0A507ECA6_9FUNG</name>
<feature type="compositionally biased region" description="Low complexity" evidence="2">
    <location>
        <begin position="43"/>
        <end position="61"/>
    </location>
</feature>
<evidence type="ECO:0000313" key="3">
    <source>
        <dbReference type="EMBL" id="TPX60965.1"/>
    </source>
</evidence>
<feature type="compositionally biased region" description="Polar residues" evidence="2">
    <location>
        <begin position="62"/>
        <end position="84"/>
    </location>
</feature>
<evidence type="ECO:0000256" key="1">
    <source>
        <dbReference type="ARBA" id="ARBA00022737"/>
    </source>
</evidence>
<dbReference type="InterPro" id="IPR011990">
    <property type="entry name" value="TPR-like_helical_dom_sf"/>
</dbReference>
<dbReference type="EMBL" id="QEAQ01000011">
    <property type="protein sequence ID" value="TPX60965.1"/>
    <property type="molecule type" value="Genomic_DNA"/>
</dbReference>